<dbReference type="InParanoid" id="A0A3Q7ICC7"/>
<dbReference type="InterPro" id="IPR045897">
    <property type="entry name" value="BPI/LBP_pln"/>
</dbReference>
<dbReference type="FunCoup" id="A0A3Q7ICC7">
    <property type="interactions" value="1088"/>
</dbReference>
<dbReference type="GO" id="GO:1903409">
    <property type="term" value="P:reactive oxygen species biosynthetic process"/>
    <property type="evidence" value="ECO:0000318"/>
    <property type="project" value="GO_Central"/>
</dbReference>
<dbReference type="AlphaFoldDB" id="A0A3Q7ICC7"/>
<dbReference type="InterPro" id="IPR017943">
    <property type="entry name" value="Bactericidal_perm-incr_a/b_dom"/>
</dbReference>
<organism evidence="4">
    <name type="scientific">Solanum lycopersicum</name>
    <name type="common">Tomato</name>
    <name type="synonym">Lycopersicon esculentum</name>
    <dbReference type="NCBI Taxonomy" id="4081"/>
    <lineage>
        <taxon>Eukaryota</taxon>
        <taxon>Viridiplantae</taxon>
        <taxon>Streptophyta</taxon>
        <taxon>Embryophyta</taxon>
        <taxon>Tracheophyta</taxon>
        <taxon>Spermatophyta</taxon>
        <taxon>Magnoliopsida</taxon>
        <taxon>eudicotyledons</taxon>
        <taxon>Gunneridae</taxon>
        <taxon>Pentapetalae</taxon>
        <taxon>asterids</taxon>
        <taxon>lamiids</taxon>
        <taxon>Solanales</taxon>
        <taxon>Solanaceae</taxon>
        <taxon>Solanoideae</taxon>
        <taxon>Solaneae</taxon>
        <taxon>Solanum</taxon>
        <taxon>Solanum subgen. Lycopersicon</taxon>
    </lineage>
</organism>
<dbReference type="Pfam" id="PF02886">
    <property type="entry name" value="LBP_BPI_CETP_C"/>
    <property type="match status" value="1"/>
</dbReference>
<sequence length="534" mass="58732">MAGSVSFFVFLSLLLFSSICVESDGEGYISLDISNKGLDFMKEFLVQMAETSLVPLDLPKIEKSKHIPIIGTVHMVLSNISIDNIRVISSTVKAGDTGIVISVSGAYANMTMNWEYSYSNWWLPVPIADNGKASIQVEGMDVGISFNLTNVQGSLMLSPLDCGCSVKDIFIKLDGGASWLYQGVESEYASERLIDAFEGRLSSAVENAISKKLREGIVKLDSSLQSLPKEIPIRNIAALNVTFVGNPQFRDSSLVLSINGLISAKEAYTVPPYYHLFASLEHLLASIPLKDPESMVTISLHEKVLASASAVYYDANKMHWIVDKVPEQSLLNTAGWRFIIPQLYRRYPNADMNLNVSIYSPPHLIIKEHQIDLTVHADVIINVLNSGEVTPVACFSMSLAFCHSLSLSLEIDITLMKPHLSVEEETERLKLKAVSGSASPWISNNNLGGSIGLDELSLSLKWSKIGNLHVNLVRALISTALRTVILPYINLKLSRGYQLPTFHGYMLQNANILCSDSWIKISSDVASVNQLFIS</sequence>
<dbReference type="InterPro" id="IPR030675">
    <property type="entry name" value="BPI/LBP"/>
</dbReference>
<feature type="chain" id="PRO_5018785754" description="Lipid-binding serum glycoprotein C-terminal domain-containing protein" evidence="2">
    <location>
        <begin position="24"/>
        <end position="534"/>
    </location>
</feature>
<feature type="domain" description="Lipid-binding serum glycoprotein C-terminal" evidence="3">
    <location>
        <begin position="290"/>
        <end position="523"/>
    </location>
</feature>
<dbReference type="PIRSF" id="PIRSF002417">
    <property type="entry name" value="Lipid_binding_protein"/>
    <property type="match status" value="1"/>
</dbReference>
<dbReference type="InterPro" id="IPR017942">
    <property type="entry name" value="Lipid-bd_serum_glycop_N"/>
</dbReference>
<dbReference type="Proteomes" id="UP000004994">
    <property type="component" value="Chromosome 7"/>
</dbReference>
<keyword evidence="1" id="KW-0325">Glycoprotein</keyword>
<evidence type="ECO:0000313" key="5">
    <source>
        <dbReference type="Proteomes" id="UP000004994"/>
    </source>
</evidence>
<keyword evidence="5" id="KW-1185">Reference proteome</keyword>
<dbReference type="Gramene" id="Solyc07g065010.3.1">
    <property type="protein sequence ID" value="Solyc07g065010.3.1"/>
    <property type="gene ID" value="Solyc07g065010.3"/>
</dbReference>
<evidence type="ECO:0000313" key="4">
    <source>
        <dbReference type="EnsemblPlants" id="Solyc07g065010.3.1"/>
    </source>
</evidence>
<dbReference type="Gene3D" id="3.15.20.10">
    <property type="entry name" value="Bactericidal permeability-increasing protein, domain 2"/>
    <property type="match status" value="2"/>
</dbReference>
<dbReference type="STRING" id="4081.A0A3Q7ICC7"/>
<protein>
    <recommendedName>
        <fullName evidence="3">Lipid-binding serum glycoprotein C-terminal domain-containing protein</fullName>
    </recommendedName>
</protein>
<dbReference type="PaxDb" id="4081-Solyc07g065010.2.1"/>
<reference evidence="4" key="1">
    <citation type="journal article" date="2012" name="Nature">
        <title>The tomato genome sequence provides insights into fleshy fruit evolution.</title>
        <authorList>
            <consortium name="Tomato Genome Consortium"/>
        </authorList>
    </citation>
    <scope>NUCLEOTIDE SEQUENCE [LARGE SCALE GENOMIC DNA]</scope>
    <source>
        <strain evidence="4">cv. Heinz 1706</strain>
    </source>
</reference>
<evidence type="ECO:0000256" key="1">
    <source>
        <dbReference type="ARBA" id="ARBA00023180"/>
    </source>
</evidence>
<dbReference type="SMART" id="SM00329">
    <property type="entry name" value="BPI2"/>
    <property type="match status" value="1"/>
</dbReference>
<dbReference type="PANTHER" id="PTHR46801">
    <property type="entry name" value="OS06G0309200 PROTEIN"/>
    <property type="match status" value="1"/>
</dbReference>
<dbReference type="Pfam" id="PF01273">
    <property type="entry name" value="LBP_BPI_CETP"/>
    <property type="match status" value="1"/>
</dbReference>
<dbReference type="PANTHER" id="PTHR46801:SF2">
    <property type="entry name" value="LIPOPOLYSACCHARIDE-BINDING PROTEIN"/>
    <property type="match status" value="1"/>
</dbReference>
<reference evidence="4" key="2">
    <citation type="submission" date="2019-01" db="UniProtKB">
        <authorList>
            <consortium name="EnsemblPlants"/>
        </authorList>
    </citation>
    <scope>IDENTIFICATION</scope>
    <source>
        <strain evidence="4">cv. Heinz 1706</strain>
    </source>
</reference>
<dbReference type="GO" id="GO:0005615">
    <property type="term" value="C:extracellular space"/>
    <property type="evidence" value="ECO:0007669"/>
    <property type="project" value="InterPro"/>
</dbReference>
<dbReference type="SUPFAM" id="SSF55394">
    <property type="entry name" value="Bactericidal permeability-increasing protein, BPI"/>
    <property type="match status" value="3"/>
</dbReference>
<feature type="signal peptide" evidence="2">
    <location>
        <begin position="1"/>
        <end position="23"/>
    </location>
</feature>
<evidence type="ECO:0000259" key="3">
    <source>
        <dbReference type="SMART" id="SM00329"/>
    </source>
</evidence>
<keyword evidence="2" id="KW-0732">Signal</keyword>
<dbReference type="EnsemblPlants" id="Solyc07g065010.3.1">
    <property type="protein sequence ID" value="Solyc07g065010.3.1"/>
    <property type="gene ID" value="Solyc07g065010.3"/>
</dbReference>
<dbReference type="InterPro" id="IPR001124">
    <property type="entry name" value="Lipid-bd_serum_glycop_C"/>
</dbReference>
<dbReference type="OMA" id="DPYMEID"/>
<name>A0A3Q7ICC7_SOLLC</name>
<dbReference type="Gene3D" id="3.15.10.10">
    <property type="entry name" value="Bactericidal permeability-increasing protein, domain 1"/>
    <property type="match status" value="1"/>
</dbReference>
<evidence type="ECO:0000256" key="2">
    <source>
        <dbReference type="SAM" id="SignalP"/>
    </source>
</evidence>
<proteinExistence type="predicted"/>
<accession>A0A3Q7ICC7</accession>
<dbReference type="GO" id="GO:0001530">
    <property type="term" value="F:lipopolysaccharide binding"/>
    <property type="evidence" value="ECO:0000318"/>
    <property type="project" value="GO_Central"/>
</dbReference>